<accession>A0AAW2R2C1</accession>
<proteinExistence type="predicted"/>
<protein>
    <submittedName>
        <fullName evidence="1">Uncharacterized protein</fullName>
    </submittedName>
</protein>
<dbReference type="EMBL" id="JACGWJ010000014">
    <property type="protein sequence ID" value="KAL0373999.1"/>
    <property type="molecule type" value="Genomic_DNA"/>
</dbReference>
<sequence length="269" mass="29662">MFIAHVANHQVLAAADSRLPADHVRTPSELSTPVRTSLAYLTRITDHRSYSVSTVCQPAKTVPHLCAFCRPGCRVRPHAIGQATGPVRTLSARLLSPPARSRPTCRGRPHAISQVARGRPHRVHCLRRVSATPPPPSMRIDRVLCAQGRTRLQPFVTLAECCAHQTASVRNICPPWPSAVRTRPTYSAHFPATPDTVRTITRSCLSFSNIVPCAVHRLRAMHQHKPTVPSCLPTPAYPCADLCRHSLSSPVRMPAARDRTPFWEAYTLA</sequence>
<comment type="caution">
    <text evidence="1">The sequence shown here is derived from an EMBL/GenBank/DDBJ whole genome shotgun (WGS) entry which is preliminary data.</text>
</comment>
<reference evidence="1" key="2">
    <citation type="journal article" date="2024" name="Plant">
        <title>Genomic evolution and insights into agronomic trait innovations of Sesamum species.</title>
        <authorList>
            <person name="Miao H."/>
            <person name="Wang L."/>
            <person name="Qu L."/>
            <person name="Liu H."/>
            <person name="Sun Y."/>
            <person name="Le M."/>
            <person name="Wang Q."/>
            <person name="Wei S."/>
            <person name="Zheng Y."/>
            <person name="Lin W."/>
            <person name="Duan Y."/>
            <person name="Cao H."/>
            <person name="Xiong S."/>
            <person name="Wang X."/>
            <person name="Wei L."/>
            <person name="Li C."/>
            <person name="Ma Q."/>
            <person name="Ju M."/>
            <person name="Zhao R."/>
            <person name="Li G."/>
            <person name="Mu C."/>
            <person name="Tian Q."/>
            <person name="Mei H."/>
            <person name="Zhang T."/>
            <person name="Gao T."/>
            <person name="Zhang H."/>
        </authorList>
    </citation>
    <scope>NUCLEOTIDE SEQUENCE</scope>
    <source>
        <strain evidence="1">G02</strain>
    </source>
</reference>
<reference evidence="1" key="1">
    <citation type="submission" date="2020-06" db="EMBL/GenBank/DDBJ databases">
        <authorList>
            <person name="Li T."/>
            <person name="Hu X."/>
            <person name="Zhang T."/>
            <person name="Song X."/>
            <person name="Zhang H."/>
            <person name="Dai N."/>
            <person name="Sheng W."/>
            <person name="Hou X."/>
            <person name="Wei L."/>
        </authorList>
    </citation>
    <scope>NUCLEOTIDE SEQUENCE</scope>
    <source>
        <strain evidence="1">G02</strain>
        <tissue evidence="1">Leaf</tissue>
    </source>
</reference>
<organism evidence="1">
    <name type="scientific">Sesamum radiatum</name>
    <name type="common">Black benniseed</name>
    <dbReference type="NCBI Taxonomy" id="300843"/>
    <lineage>
        <taxon>Eukaryota</taxon>
        <taxon>Viridiplantae</taxon>
        <taxon>Streptophyta</taxon>
        <taxon>Embryophyta</taxon>
        <taxon>Tracheophyta</taxon>
        <taxon>Spermatophyta</taxon>
        <taxon>Magnoliopsida</taxon>
        <taxon>eudicotyledons</taxon>
        <taxon>Gunneridae</taxon>
        <taxon>Pentapetalae</taxon>
        <taxon>asterids</taxon>
        <taxon>lamiids</taxon>
        <taxon>Lamiales</taxon>
        <taxon>Pedaliaceae</taxon>
        <taxon>Sesamum</taxon>
    </lineage>
</organism>
<dbReference type="AlphaFoldDB" id="A0AAW2R2C1"/>
<evidence type="ECO:0000313" key="1">
    <source>
        <dbReference type="EMBL" id="KAL0373999.1"/>
    </source>
</evidence>
<name>A0AAW2R2C1_SESRA</name>
<gene>
    <name evidence="1" type="ORF">Sradi_3315600</name>
</gene>